<organism evidence="1 2">
    <name type="scientific">Papaver nudicaule</name>
    <name type="common">Iceland poppy</name>
    <dbReference type="NCBI Taxonomy" id="74823"/>
    <lineage>
        <taxon>Eukaryota</taxon>
        <taxon>Viridiplantae</taxon>
        <taxon>Streptophyta</taxon>
        <taxon>Embryophyta</taxon>
        <taxon>Tracheophyta</taxon>
        <taxon>Spermatophyta</taxon>
        <taxon>Magnoliopsida</taxon>
        <taxon>Ranunculales</taxon>
        <taxon>Papaveraceae</taxon>
        <taxon>Papaveroideae</taxon>
        <taxon>Papaver</taxon>
    </lineage>
</organism>
<keyword evidence="2" id="KW-1185">Reference proteome</keyword>
<accession>A0AA41SHZ3</accession>
<evidence type="ECO:0000313" key="2">
    <source>
        <dbReference type="Proteomes" id="UP001177140"/>
    </source>
</evidence>
<name>A0AA41SHZ3_PAPNU</name>
<sequence>MEMSYGREEAMMYPDRVGNGFIDHGLGESCADIFDDDEFLQNLDVDQIIHKQSTCSRQLSMPELSPFTPIVKKDDCRSAEETCLPPELSSNCVHGLKVALCPEAATHLLEMEELLISISNELLDNVDDLSPPQLKKLRQDRLLLNKEVKLLENYLQASSLNEERQNFHISASTTACRGSKFETPASIPRIDPLSFDAQFRMHTDSNSCIDRVTSSLSSSSVGSSVTPGPLEREAFTRKNVGVKYVDGSSDKRCWSSSNFPWTKELE</sequence>
<proteinExistence type="predicted"/>
<dbReference type="Proteomes" id="UP001177140">
    <property type="component" value="Unassembled WGS sequence"/>
</dbReference>
<comment type="caution">
    <text evidence="1">The sequence shown here is derived from an EMBL/GenBank/DDBJ whole genome shotgun (WGS) entry which is preliminary data.</text>
</comment>
<dbReference type="EMBL" id="JAJJMA010154693">
    <property type="protein sequence ID" value="MCL7035230.1"/>
    <property type="molecule type" value="Genomic_DNA"/>
</dbReference>
<evidence type="ECO:0000313" key="1">
    <source>
        <dbReference type="EMBL" id="MCL7035230.1"/>
    </source>
</evidence>
<feature type="non-terminal residue" evidence="1">
    <location>
        <position position="266"/>
    </location>
</feature>
<protein>
    <submittedName>
        <fullName evidence="1">Uncharacterized protein</fullName>
    </submittedName>
</protein>
<reference evidence="1" key="1">
    <citation type="submission" date="2022-03" db="EMBL/GenBank/DDBJ databases">
        <title>A functionally conserved STORR gene fusion in Papaver species that diverged 16.8 million years ago.</title>
        <authorList>
            <person name="Catania T."/>
        </authorList>
    </citation>
    <scope>NUCLEOTIDE SEQUENCE</scope>
    <source>
        <strain evidence="1">S-191538</strain>
    </source>
</reference>
<gene>
    <name evidence="1" type="ORF">MKW94_008975</name>
</gene>
<dbReference type="AlphaFoldDB" id="A0AA41SHZ3"/>